<keyword evidence="2" id="KW-1185">Reference proteome</keyword>
<evidence type="ECO:0000313" key="2">
    <source>
        <dbReference type="Proteomes" id="UP000823674"/>
    </source>
</evidence>
<dbReference type="EMBL" id="JADBGQ010000008">
    <property type="protein sequence ID" value="KAG5386041.1"/>
    <property type="molecule type" value="Genomic_DNA"/>
</dbReference>
<sequence length="91" mass="10200">MLSLAKCLFCSLRNHLAFELDFLYTGRLFFNGTSGTHIYFDSESLRQMQAKNAIHNGSNQTSSSSKLIHAQKLDALTISELNQYVLSADPQ</sequence>
<comment type="caution">
    <text evidence="1">The sequence shown here is derived from an EMBL/GenBank/DDBJ whole genome shotgun (WGS) entry which is preliminary data.</text>
</comment>
<proteinExistence type="predicted"/>
<protein>
    <recommendedName>
        <fullName evidence="3">BTB domain-containing protein</fullName>
    </recommendedName>
</protein>
<organism evidence="1 2">
    <name type="scientific">Brassica rapa subsp. trilocularis</name>
    <dbReference type="NCBI Taxonomy" id="1813537"/>
    <lineage>
        <taxon>Eukaryota</taxon>
        <taxon>Viridiplantae</taxon>
        <taxon>Streptophyta</taxon>
        <taxon>Embryophyta</taxon>
        <taxon>Tracheophyta</taxon>
        <taxon>Spermatophyta</taxon>
        <taxon>Magnoliopsida</taxon>
        <taxon>eudicotyledons</taxon>
        <taxon>Gunneridae</taxon>
        <taxon>Pentapetalae</taxon>
        <taxon>rosids</taxon>
        <taxon>malvids</taxon>
        <taxon>Brassicales</taxon>
        <taxon>Brassicaceae</taxon>
        <taxon>Brassiceae</taxon>
        <taxon>Brassica</taxon>
    </lineage>
</organism>
<accession>A0ABQ7LHJ3</accession>
<gene>
    <name evidence="1" type="primary">A09p059760.1_BraROA</name>
    <name evidence="1" type="ORF">IGI04_037511</name>
</gene>
<feature type="non-terminal residue" evidence="1">
    <location>
        <position position="91"/>
    </location>
</feature>
<name>A0ABQ7LHJ3_BRACM</name>
<evidence type="ECO:0000313" key="1">
    <source>
        <dbReference type="EMBL" id="KAG5386041.1"/>
    </source>
</evidence>
<evidence type="ECO:0008006" key="3">
    <source>
        <dbReference type="Google" id="ProtNLM"/>
    </source>
</evidence>
<reference evidence="1 2" key="1">
    <citation type="submission" date="2021-03" db="EMBL/GenBank/DDBJ databases">
        <authorList>
            <person name="King G.J."/>
            <person name="Bancroft I."/>
            <person name="Baten A."/>
            <person name="Bloomfield J."/>
            <person name="Borpatragohain P."/>
            <person name="He Z."/>
            <person name="Irish N."/>
            <person name="Irwin J."/>
            <person name="Liu K."/>
            <person name="Mauleon R.P."/>
            <person name="Moore J."/>
            <person name="Morris R."/>
            <person name="Ostergaard L."/>
            <person name="Wang B."/>
            <person name="Wells R."/>
        </authorList>
    </citation>
    <scope>NUCLEOTIDE SEQUENCE [LARGE SCALE GENOMIC DNA]</scope>
    <source>
        <strain evidence="1">R-o-18</strain>
        <tissue evidence="1">Leaf</tissue>
    </source>
</reference>
<dbReference type="Proteomes" id="UP000823674">
    <property type="component" value="Chromosome A09"/>
</dbReference>